<feature type="compositionally biased region" description="Acidic residues" evidence="1">
    <location>
        <begin position="136"/>
        <end position="145"/>
    </location>
</feature>
<feature type="transmembrane region" description="Helical" evidence="2">
    <location>
        <begin position="104"/>
        <end position="128"/>
    </location>
</feature>
<evidence type="ECO:0000313" key="5">
    <source>
        <dbReference type="EMBL" id="VFT95287.1"/>
    </source>
</evidence>
<dbReference type="EMBL" id="VJMH01006396">
    <property type="protein sequence ID" value="KAF0690042.1"/>
    <property type="molecule type" value="Genomic_DNA"/>
</dbReference>
<keyword evidence="6" id="KW-1185">Reference proteome</keyword>
<protein>
    <submittedName>
        <fullName evidence="5">Aste57867_18551 protein</fullName>
    </submittedName>
</protein>
<proteinExistence type="predicted"/>
<accession>A0A485LAE4</accession>
<evidence type="ECO:0000313" key="4">
    <source>
        <dbReference type="EMBL" id="KAF0690042.1"/>
    </source>
</evidence>
<evidence type="ECO:0000256" key="3">
    <source>
        <dbReference type="SAM" id="SignalP"/>
    </source>
</evidence>
<keyword evidence="2" id="KW-0472">Membrane</keyword>
<feature type="signal peptide" evidence="3">
    <location>
        <begin position="1"/>
        <end position="22"/>
    </location>
</feature>
<keyword evidence="2" id="KW-0812">Transmembrane</keyword>
<sequence length="165" mass="17730">MVISRLAMKIRFLPFLVLVVHAAIGSPANESMPHSFIAMAKNAIQATPLNGTTASIIIPPPRPPTTSRSVSNASFHDAMIPLPPRTSPPLPATADNPSNDDVHLVWVLELIIVATISVGTLAAIVMWWMSRRGTSTDDDDDDDLDDGKTPPDYVCVASPIKPDEL</sequence>
<feature type="chain" id="PRO_5036355575" evidence="3">
    <location>
        <begin position="23"/>
        <end position="165"/>
    </location>
</feature>
<keyword evidence="3" id="KW-0732">Signal</keyword>
<keyword evidence="2" id="KW-1133">Transmembrane helix</keyword>
<dbReference type="EMBL" id="CAADRA010006417">
    <property type="protein sequence ID" value="VFT95287.1"/>
    <property type="molecule type" value="Genomic_DNA"/>
</dbReference>
<evidence type="ECO:0000256" key="1">
    <source>
        <dbReference type="SAM" id="MobiDB-lite"/>
    </source>
</evidence>
<evidence type="ECO:0000256" key="2">
    <source>
        <dbReference type="SAM" id="Phobius"/>
    </source>
</evidence>
<feature type="region of interest" description="Disordered" evidence="1">
    <location>
        <begin position="134"/>
        <end position="165"/>
    </location>
</feature>
<name>A0A485LAE4_9STRA</name>
<dbReference type="AlphaFoldDB" id="A0A485LAE4"/>
<reference evidence="5 6" key="1">
    <citation type="submission" date="2019-03" db="EMBL/GenBank/DDBJ databases">
        <authorList>
            <person name="Gaulin E."/>
            <person name="Dumas B."/>
        </authorList>
    </citation>
    <scope>NUCLEOTIDE SEQUENCE [LARGE SCALE GENOMIC DNA]</scope>
    <source>
        <strain evidence="5">CBS 568.67</strain>
    </source>
</reference>
<gene>
    <name evidence="5" type="primary">Aste57867_18551</name>
    <name evidence="4" type="ORF">As57867_018489</name>
    <name evidence="5" type="ORF">ASTE57867_18551</name>
</gene>
<evidence type="ECO:0000313" key="6">
    <source>
        <dbReference type="Proteomes" id="UP000332933"/>
    </source>
</evidence>
<organism evidence="5 6">
    <name type="scientific">Aphanomyces stellatus</name>
    <dbReference type="NCBI Taxonomy" id="120398"/>
    <lineage>
        <taxon>Eukaryota</taxon>
        <taxon>Sar</taxon>
        <taxon>Stramenopiles</taxon>
        <taxon>Oomycota</taxon>
        <taxon>Saprolegniomycetes</taxon>
        <taxon>Saprolegniales</taxon>
        <taxon>Verrucalvaceae</taxon>
        <taxon>Aphanomyces</taxon>
    </lineage>
</organism>
<dbReference type="Proteomes" id="UP000332933">
    <property type="component" value="Unassembled WGS sequence"/>
</dbReference>
<reference evidence="4" key="2">
    <citation type="submission" date="2019-06" db="EMBL/GenBank/DDBJ databases">
        <title>Genomics analysis of Aphanomyces spp. identifies a new class of oomycete effector associated with host adaptation.</title>
        <authorList>
            <person name="Gaulin E."/>
        </authorList>
    </citation>
    <scope>NUCLEOTIDE SEQUENCE</scope>
    <source>
        <strain evidence="4">CBS 578.67</strain>
    </source>
</reference>